<feature type="compositionally biased region" description="Polar residues" evidence="6">
    <location>
        <begin position="606"/>
        <end position="615"/>
    </location>
</feature>
<dbReference type="Gene3D" id="2.60.40.150">
    <property type="entry name" value="C2 domain"/>
    <property type="match status" value="1"/>
</dbReference>
<dbReference type="CDD" id="cd08682">
    <property type="entry name" value="C2_Rab11-FIP_classI"/>
    <property type="match status" value="1"/>
</dbReference>
<reference evidence="9" key="2">
    <citation type="submission" date="2025-09" db="UniProtKB">
        <authorList>
            <consortium name="Ensembl"/>
        </authorList>
    </citation>
    <scope>IDENTIFICATION</scope>
</reference>
<evidence type="ECO:0000256" key="6">
    <source>
        <dbReference type="SAM" id="MobiDB-lite"/>
    </source>
</evidence>
<organism evidence="9 10">
    <name type="scientific">Oreochromis aureus</name>
    <name type="common">Israeli tilapia</name>
    <name type="synonym">Chromis aureus</name>
    <dbReference type="NCBI Taxonomy" id="47969"/>
    <lineage>
        <taxon>Eukaryota</taxon>
        <taxon>Metazoa</taxon>
        <taxon>Chordata</taxon>
        <taxon>Craniata</taxon>
        <taxon>Vertebrata</taxon>
        <taxon>Euteleostomi</taxon>
        <taxon>Actinopterygii</taxon>
        <taxon>Neopterygii</taxon>
        <taxon>Teleostei</taxon>
        <taxon>Neoteleostei</taxon>
        <taxon>Acanthomorphata</taxon>
        <taxon>Ovalentaria</taxon>
        <taxon>Cichlomorphae</taxon>
        <taxon>Cichliformes</taxon>
        <taxon>Cichlidae</taxon>
        <taxon>African cichlids</taxon>
        <taxon>Pseudocrenilabrinae</taxon>
        <taxon>Oreochromini</taxon>
        <taxon>Oreochromis</taxon>
    </lineage>
</organism>
<evidence type="ECO:0000313" key="10">
    <source>
        <dbReference type="Proteomes" id="UP000472276"/>
    </source>
</evidence>
<feature type="region of interest" description="Disordered" evidence="6">
    <location>
        <begin position="729"/>
        <end position="1036"/>
    </location>
</feature>
<feature type="compositionally biased region" description="Polar residues" evidence="6">
    <location>
        <begin position="894"/>
        <end position="913"/>
    </location>
</feature>
<proteinExistence type="predicted"/>
<name>A0A668VYH3_OREAU</name>
<dbReference type="SUPFAM" id="SSF144270">
    <property type="entry name" value="Eferin C-derminal domain-like"/>
    <property type="match status" value="1"/>
</dbReference>
<feature type="compositionally biased region" description="Basic and acidic residues" evidence="6">
    <location>
        <begin position="991"/>
        <end position="1007"/>
    </location>
</feature>
<keyword evidence="5" id="KW-0653">Protein transport</keyword>
<feature type="compositionally biased region" description="Polar residues" evidence="6">
    <location>
        <begin position="749"/>
        <end position="768"/>
    </location>
</feature>
<dbReference type="SUPFAM" id="SSF49562">
    <property type="entry name" value="C2 domain (Calcium/lipid-binding domain, CaLB)"/>
    <property type="match status" value="1"/>
</dbReference>
<dbReference type="PROSITE" id="PS51511">
    <property type="entry name" value="FIP_RBD"/>
    <property type="match status" value="1"/>
</dbReference>
<feature type="compositionally biased region" description="Polar residues" evidence="6">
    <location>
        <begin position="941"/>
        <end position="954"/>
    </location>
</feature>
<feature type="compositionally biased region" description="Polar residues" evidence="6">
    <location>
        <begin position="855"/>
        <end position="864"/>
    </location>
</feature>
<dbReference type="GO" id="GO:0045055">
    <property type="term" value="P:regulated exocytosis"/>
    <property type="evidence" value="ECO:0007669"/>
    <property type="project" value="TreeGrafter"/>
</dbReference>
<reference evidence="9" key="1">
    <citation type="submission" date="2025-08" db="UniProtKB">
        <authorList>
            <consortium name="Ensembl"/>
        </authorList>
    </citation>
    <scope>IDENTIFICATION</scope>
</reference>
<dbReference type="InterPro" id="IPR000008">
    <property type="entry name" value="C2_dom"/>
</dbReference>
<dbReference type="PANTHER" id="PTHR15746:SF22">
    <property type="entry name" value="RAB11 FAMILY-INTERACTING PROTEIN 1"/>
    <property type="match status" value="1"/>
</dbReference>
<feature type="compositionally biased region" description="Pro residues" evidence="6">
    <location>
        <begin position="781"/>
        <end position="794"/>
    </location>
</feature>
<feature type="region of interest" description="Disordered" evidence="6">
    <location>
        <begin position="1084"/>
        <end position="1137"/>
    </location>
</feature>
<evidence type="ECO:0000259" key="8">
    <source>
        <dbReference type="PROSITE" id="PS51511"/>
    </source>
</evidence>
<sequence length="1221" mass="135481">MSLADQSQQSYPTSVQVTVHQARNLRTKGKNGTNDSYAIIQVAKDKFSTSVAEKSVDPVWKEEASFDLPLFHPGNAERCTLYITVMHRAQVGLDKFLGQAVINLLQLYDNKARKKTEWFKLVDKTGKEDKARGEVLLDIQFMRNNMSASMFDLSMQDKPRSRISKIKDKVRGKKKDGFSDSASAIVPSVSQVLTDSEGEADAQSLNQSPDEKKKSKLKKLFAPKSNLQRNISQSMSTLGTLPEKNSSLSGSRSSGLNVNSPDVKKKFKLGHKRTGSSDSKVSLGPFSLLGRSKQSNSDLNNLCINGSHVYTEETEPKSGSTLSLNSSGQGSVEDVRKHTSDLSADAFRSVSVPSTDRASQEQQHHQEEEERRQAEERRVAEAKRMEEEEKHRAQLKRLQEEEERRLQEEQERKRRFLEDEARRKKQMEEDERRKQEEQRKMLEAAETQRLEEERRRAEEQKRQEEASMSDRLSSLFGMIRKKEEKKEEVQQQAIEEQLPTPARTLDAQDPNQPASRHSTNPFEDINLSSDVSLSSNVSPTDHQKSSSKAQTPSAMVFLNRTAKVSAVKPRLAQSLEPEPADFQTPSQLSPSQANSESILSRVPSGSPDTFSSLHSSLAPRDSSQSPPSSPRGNTENLSSGSEGSSPTMADQNRRALLPPTYRSQTRGNLTPVREIQNPAYEEPEEPQPGKKSVPLPDYETLFPQKRHGVKGQPRWDNIIAEVNQKHKGAAPALLGPEVSVDGPVEHTPSPRSSVSLETPNMRLSQAKPQETKPVSAKKAPAPAPPKQAASPPPRSAADSSQKQSLSVSQQSSVTRSRPTSPASVISDTSSRFTSGDGARKVLQPSPTPTPRTPSQMDWNTPPSSDQRKEQATMNKEAPTAKPRQRVSANELMKEQQSPVNSNIPKVSNSSMSSTDKKLKDGFAEEDPFPSTQLLSKDPWTLQKQNDDSLFTGNASRKEATPRDQGMTASDFDKVFGQEKTPDPFASFNGSDSKKQSEYRKKDDESKLDSPAFQRKNSQKGKKSLPSITASQQITPTATQGFADFPLLLPNDGKTQSSFSEGEDLFGDRSFFQASEPLQVVMEEPEISSGGKETLRARVSPSEVQPVSTQNSNGSWLAINSRRPHPVKPMSTSESQSIHAMKEIKVRDSTPAKIKMMDSVESGPYTQLTQEELITMVVKQQADLTKKDTKIVELEEYIDNLLVRVIEEKPSILYALNAAKPV</sequence>
<dbReference type="FunFam" id="2.60.40.150:FF:000070">
    <property type="entry name" value="rab11 family-interacting protein 2 isoform X1"/>
    <property type="match status" value="1"/>
</dbReference>
<evidence type="ECO:0000256" key="2">
    <source>
        <dbReference type="ARBA" id="ARBA00022448"/>
    </source>
</evidence>
<dbReference type="Ensembl" id="ENSOABT00000058016.2">
    <property type="protein sequence ID" value="ENSOABP00000056590.1"/>
    <property type="gene ID" value="ENSOABG00000024931.2"/>
</dbReference>
<feature type="compositionally biased region" description="Low complexity" evidence="6">
    <location>
        <begin position="524"/>
        <end position="538"/>
    </location>
</feature>
<keyword evidence="4" id="KW-0967">Endosome</keyword>
<comment type="subcellular location">
    <subcellularLocation>
        <location evidence="1">Recycling endosome</location>
    </subcellularLocation>
</comment>
<dbReference type="OMA" id="HTRWDHI"/>
<dbReference type="InterPro" id="IPR035892">
    <property type="entry name" value="C2_domain_sf"/>
</dbReference>
<feature type="region of interest" description="Disordered" evidence="6">
    <location>
        <begin position="192"/>
        <end position="285"/>
    </location>
</feature>
<keyword evidence="10" id="KW-1185">Reference proteome</keyword>
<protein>
    <recommendedName>
        <fullName evidence="11">RAB11 family interacting protein 1 (class I) a</fullName>
    </recommendedName>
</protein>
<feature type="domain" description="C2" evidence="7">
    <location>
        <begin position="1"/>
        <end position="119"/>
    </location>
</feature>
<dbReference type="AlphaFoldDB" id="A0A668VYH3"/>
<dbReference type="Pfam" id="PF00168">
    <property type="entry name" value="C2"/>
    <property type="match status" value="1"/>
</dbReference>
<dbReference type="Gene3D" id="1.20.5.2440">
    <property type="match status" value="1"/>
</dbReference>
<dbReference type="SMART" id="SM00239">
    <property type="entry name" value="C2"/>
    <property type="match status" value="1"/>
</dbReference>
<feature type="compositionally biased region" description="Low complexity" evidence="6">
    <location>
        <begin position="245"/>
        <end position="260"/>
    </location>
</feature>
<evidence type="ECO:0000259" key="7">
    <source>
        <dbReference type="PROSITE" id="PS50004"/>
    </source>
</evidence>
<dbReference type="GO" id="GO:0055037">
    <property type="term" value="C:recycling endosome"/>
    <property type="evidence" value="ECO:0007669"/>
    <property type="project" value="UniProtKB-SubCell"/>
</dbReference>
<evidence type="ECO:0008006" key="11">
    <source>
        <dbReference type="Google" id="ProtNLM"/>
    </source>
</evidence>
<feature type="compositionally biased region" description="Polar residues" evidence="6">
    <location>
        <begin position="583"/>
        <end position="598"/>
    </location>
</feature>
<dbReference type="InterPro" id="IPR037789">
    <property type="entry name" value="FIP_classI"/>
</dbReference>
<feature type="compositionally biased region" description="Basic and acidic residues" evidence="6">
    <location>
        <begin position="970"/>
        <end position="981"/>
    </location>
</feature>
<feature type="compositionally biased region" description="Polar residues" evidence="6">
    <location>
        <begin position="1101"/>
        <end position="1114"/>
    </location>
</feature>
<feature type="region of interest" description="Disordered" evidence="6">
    <location>
        <begin position="1042"/>
        <end position="1061"/>
    </location>
</feature>
<dbReference type="Pfam" id="PF09457">
    <property type="entry name" value="RBD-FIP"/>
    <property type="match status" value="1"/>
</dbReference>
<feature type="compositionally biased region" description="Polar residues" evidence="6">
    <location>
        <begin position="1025"/>
        <end position="1036"/>
    </location>
</feature>
<feature type="compositionally biased region" description="Polar residues" evidence="6">
    <location>
        <begin position="225"/>
        <end position="239"/>
    </location>
</feature>
<dbReference type="GO" id="GO:0031267">
    <property type="term" value="F:small GTPase binding"/>
    <property type="evidence" value="ECO:0007669"/>
    <property type="project" value="InterPro"/>
</dbReference>
<evidence type="ECO:0000256" key="3">
    <source>
        <dbReference type="ARBA" id="ARBA00022553"/>
    </source>
</evidence>
<feature type="region of interest" description="Disordered" evidence="6">
    <location>
        <begin position="567"/>
        <end position="698"/>
    </location>
</feature>
<dbReference type="InterPro" id="IPR019018">
    <property type="entry name" value="Rab-bd_FIP-RBD"/>
</dbReference>
<keyword evidence="3" id="KW-0597">Phosphoprotein</keyword>
<dbReference type="GO" id="GO:0015031">
    <property type="term" value="P:protein transport"/>
    <property type="evidence" value="ECO:0007669"/>
    <property type="project" value="UniProtKB-KW"/>
</dbReference>
<accession>A0A668VYH3</accession>
<feature type="compositionally biased region" description="Basic and acidic residues" evidence="6">
    <location>
        <begin position="358"/>
        <end position="465"/>
    </location>
</feature>
<evidence type="ECO:0000256" key="1">
    <source>
        <dbReference type="ARBA" id="ARBA00004172"/>
    </source>
</evidence>
<evidence type="ECO:0000256" key="5">
    <source>
        <dbReference type="ARBA" id="ARBA00022927"/>
    </source>
</evidence>
<dbReference type="InterPro" id="IPR037245">
    <property type="entry name" value="FIP-RBD_C_sf"/>
</dbReference>
<feature type="compositionally biased region" description="Basic residues" evidence="6">
    <location>
        <begin position="265"/>
        <end position="274"/>
    </location>
</feature>
<feature type="compositionally biased region" description="Polar residues" evidence="6">
    <location>
        <begin position="509"/>
        <end position="521"/>
    </location>
</feature>
<evidence type="ECO:0000256" key="4">
    <source>
        <dbReference type="ARBA" id="ARBA00022753"/>
    </source>
</evidence>
<dbReference type="PROSITE" id="PS50004">
    <property type="entry name" value="C2"/>
    <property type="match status" value="1"/>
</dbReference>
<evidence type="ECO:0000313" key="9">
    <source>
        <dbReference type="Ensembl" id="ENSOABP00000056590.1"/>
    </source>
</evidence>
<gene>
    <name evidence="9" type="primary">RAB11FIP1</name>
</gene>
<feature type="compositionally biased region" description="Polar residues" evidence="6">
    <location>
        <begin position="631"/>
        <end position="650"/>
    </location>
</feature>
<feature type="compositionally biased region" description="Polar residues" evidence="6">
    <location>
        <begin position="317"/>
        <end position="330"/>
    </location>
</feature>
<feature type="domain" description="FIP-RBD" evidence="8">
    <location>
        <begin position="1153"/>
        <end position="1215"/>
    </location>
</feature>
<dbReference type="PANTHER" id="PTHR15746">
    <property type="entry name" value="RAB11-RELATED"/>
    <property type="match status" value="1"/>
</dbReference>
<feature type="compositionally biased region" description="Low complexity" evidence="6">
    <location>
        <begin position="795"/>
        <end position="823"/>
    </location>
</feature>
<feature type="region of interest" description="Disordered" evidence="6">
    <location>
        <begin position="312"/>
        <end position="554"/>
    </location>
</feature>
<dbReference type="Proteomes" id="UP000472276">
    <property type="component" value="Unassembled WGS sequence"/>
</dbReference>
<feature type="compositionally biased region" description="Basic and acidic residues" evidence="6">
    <location>
        <begin position="480"/>
        <end position="489"/>
    </location>
</feature>
<keyword evidence="2" id="KW-0813">Transport</keyword>